<proteinExistence type="predicted"/>
<feature type="region of interest" description="Disordered" evidence="1">
    <location>
        <begin position="29"/>
        <end position="66"/>
    </location>
</feature>
<feature type="region of interest" description="Disordered" evidence="1">
    <location>
        <begin position="292"/>
        <end position="345"/>
    </location>
</feature>
<evidence type="ECO:0000313" key="3">
    <source>
        <dbReference type="Proteomes" id="UP000188318"/>
    </source>
</evidence>
<dbReference type="OrthoDB" id="8249012at2759"/>
<organism evidence="2 3">
    <name type="scientific">Aspergillus carbonarius (strain ITEM 5010)</name>
    <dbReference type="NCBI Taxonomy" id="602072"/>
    <lineage>
        <taxon>Eukaryota</taxon>
        <taxon>Fungi</taxon>
        <taxon>Dikarya</taxon>
        <taxon>Ascomycota</taxon>
        <taxon>Pezizomycotina</taxon>
        <taxon>Eurotiomycetes</taxon>
        <taxon>Eurotiomycetidae</taxon>
        <taxon>Eurotiales</taxon>
        <taxon>Aspergillaceae</taxon>
        <taxon>Aspergillus</taxon>
        <taxon>Aspergillus subgen. Circumdati</taxon>
    </lineage>
</organism>
<dbReference type="Proteomes" id="UP000188318">
    <property type="component" value="Unassembled WGS sequence"/>
</dbReference>
<dbReference type="OMA" id="WKLKHGS"/>
<dbReference type="STRING" id="602072.A0A1R3S384"/>
<feature type="compositionally biased region" description="Basic residues" evidence="1">
    <location>
        <begin position="334"/>
        <end position="345"/>
    </location>
</feature>
<gene>
    <name evidence="2" type="ORF">ASPCADRAFT_38149</name>
</gene>
<accession>A0A1R3S384</accession>
<dbReference type="AlphaFoldDB" id="A0A1R3S384"/>
<reference evidence="3" key="1">
    <citation type="journal article" date="2017" name="Genome Biol.">
        <title>Comparative genomics reveals high biological diversity and specific adaptations in the industrially and medically important fungal genus Aspergillus.</title>
        <authorList>
            <person name="de Vries R.P."/>
            <person name="Riley R."/>
            <person name="Wiebenga A."/>
            <person name="Aguilar-Osorio G."/>
            <person name="Amillis S."/>
            <person name="Uchima C.A."/>
            <person name="Anderluh G."/>
            <person name="Asadollahi M."/>
            <person name="Askin M."/>
            <person name="Barry K."/>
            <person name="Battaglia E."/>
            <person name="Bayram O."/>
            <person name="Benocci T."/>
            <person name="Braus-Stromeyer S.A."/>
            <person name="Caldana C."/>
            <person name="Canovas D."/>
            <person name="Cerqueira G.C."/>
            <person name="Chen F."/>
            <person name="Chen W."/>
            <person name="Choi C."/>
            <person name="Clum A."/>
            <person name="Dos Santos R.A."/>
            <person name="Damasio A.R."/>
            <person name="Diallinas G."/>
            <person name="Emri T."/>
            <person name="Fekete E."/>
            <person name="Flipphi M."/>
            <person name="Freyberg S."/>
            <person name="Gallo A."/>
            <person name="Gournas C."/>
            <person name="Habgood R."/>
            <person name="Hainaut M."/>
            <person name="Harispe M.L."/>
            <person name="Henrissat B."/>
            <person name="Hilden K.S."/>
            <person name="Hope R."/>
            <person name="Hossain A."/>
            <person name="Karabika E."/>
            <person name="Karaffa L."/>
            <person name="Karanyi Z."/>
            <person name="Krasevec N."/>
            <person name="Kuo A."/>
            <person name="Kusch H."/>
            <person name="LaButti K."/>
            <person name="Lagendijk E.L."/>
            <person name="Lapidus A."/>
            <person name="Levasseur A."/>
            <person name="Lindquist E."/>
            <person name="Lipzen A."/>
            <person name="Logrieco A.F."/>
            <person name="MacCabe A."/>
            <person name="Maekelae M.R."/>
            <person name="Malavazi I."/>
            <person name="Melin P."/>
            <person name="Meyer V."/>
            <person name="Mielnichuk N."/>
            <person name="Miskei M."/>
            <person name="Molnar A.P."/>
            <person name="Mule G."/>
            <person name="Ngan C.Y."/>
            <person name="Orejas M."/>
            <person name="Orosz E."/>
            <person name="Ouedraogo J.P."/>
            <person name="Overkamp K.M."/>
            <person name="Park H.-S."/>
            <person name="Perrone G."/>
            <person name="Piumi F."/>
            <person name="Punt P.J."/>
            <person name="Ram A.F."/>
            <person name="Ramon A."/>
            <person name="Rauscher S."/>
            <person name="Record E."/>
            <person name="Riano-Pachon D.M."/>
            <person name="Robert V."/>
            <person name="Roehrig J."/>
            <person name="Ruller R."/>
            <person name="Salamov A."/>
            <person name="Salih N.S."/>
            <person name="Samson R.A."/>
            <person name="Sandor E."/>
            <person name="Sanguinetti M."/>
            <person name="Schuetze T."/>
            <person name="Sepcic K."/>
            <person name="Shelest E."/>
            <person name="Sherlock G."/>
            <person name="Sophianopoulou V."/>
            <person name="Squina F.M."/>
            <person name="Sun H."/>
            <person name="Susca A."/>
            <person name="Todd R.B."/>
            <person name="Tsang A."/>
            <person name="Unkles S.E."/>
            <person name="van de Wiele N."/>
            <person name="van Rossen-Uffink D."/>
            <person name="Oliveira J.V."/>
            <person name="Vesth T.C."/>
            <person name="Visser J."/>
            <person name="Yu J.-H."/>
            <person name="Zhou M."/>
            <person name="Andersen M.R."/>
            <person name="Archer D.B."/>
            <person name="Baker S.E."/>
            <person name="Benoit I."/>
            <person name="Brakhage A.A."/>
            <person name="Braus G.H."/>
            <person name="Fischer R."/>
            <person name="Frisvad J.C."/>
            <person name="Goldman G.H."/>
            <person name="Houbraken J."/>
            <person name="Oakley B."/>
            <person name="Pocsi I."/>
            <person name="Scazzocchio C."/>
            <person name="Seiboth B."/>
            <person name="vanKuyk P.A."/>
            <person name="Wortman J."/>
            <person name="Dyer P.S."/>
            <person name="Grigoriev I.V."/>
        </authorList>
    </citation>
    <scope>NUCLEOTIDE SEQUENCE [LARGE SCALE GENOMIC DNA]</scope>
    <source>
        <strain evidence="3">ITEM 5010</strain>
    </source>
</reference>
<evidence type="ECO:0000256" key="1">
    <source>
        <dbReference type="SAM" id="MobiDB-lite"/>
    </source>
</evidence>
<dbReference type="VEuPathDB" id="FungiDB:ASPCADRAFT_38149"/>
<dbReference type="EMBL" id="KV907493">
    <property type="protein sequence ID" value="OOG01148.1"/>
    <property type="molecule type" value="Genomic_DNA"/>
</dbReference>
<keyword evidence="3" id="KW-1185">Reference proteome</keyword>
<name>A0A1R3S384_ASPC5</name>
<sequence length="345" mass="37344">MDLNPQSISKSTFQDVLTLYPVTVEARARHKATEKILSRKATSSKGKKPKAKPPPPPPPETNDSGLLTTDQQTQIQTEVDEFLSLDRFRYEDLPGLVAARAKDPCGGGYLEKDELVKLVEWKMKHGIFRPALLGLIRSNPEPLVRKVTGEAFAALHGTTQLDEGEEVFPAQAVDMLVKPLRGVGVATASLILSLATTEGGSGGVPFYSDDVYLWVCLGEYSPGLGGEAEARVQRGLYKRVNGELNVKYDVKEYRGLWQGVKGLQRLLGEASCLEVEKVALVVRYRGLEGVSGGGGDGGGGDGNDKQVSLEEGKGETKRGEKRALEQPGEDGSGSRRRRSKRLGRG</sequence>
<feature type="compositionally biased region" description="Gly residues" evidence="1">
    <location>
        <begin position="292"/>
        <end position="301"/>
    </location>
</feature>
<feature type="compositionally biased region" description="Basic and acidic residues" evidence="1">
    <location>
        <begin position="302"/>
        <end position="324"/>
    </location>
</feature>
<dbReference type="PANTHER" id="PTHR21521:SF0">
    <property type="entry name" value="AMUN, ISOFORM A"/>
    <property type="match status" value="1"/>
</dbReference>
<dbReference type="PANTHER" id="PTHR21521">
    <property type="entry name" value="AMUN, ISOFORM A"/>
    <property type="match status" value="1"/>
</dbReference>
<protein>
    <submittedName>
        <fullName evidence="2">Uncharacterized protein</fullName>
    </submittedName>
</protein>
<evidence type="ECO:0000313" key="2">
    <source>
        <dbReference type="EMBL" id="OOG01148.1"/>
    </source>
</evidence>